<dbReference type="SUPFAM" id="SSF55729">
    <property type="entry name" value="Acyl-CoA N-acyltransferases (Nat)"/>
    <property type="match status" value="1"/>
</dbReference>
<reference evidence="2 3" key="1">
    <citation type="submission" date="2016-07" db="EMBL/GenBank/DDBJ databases">
        <title>Draft genome sequence of Prauserella muralis DSM 45305, isolated from a mould-covered wall in an indoor environment.</title>
        <authorList>
            <person name="Ruckert C."/>
            <person name="Albersmeier A."/>
            <person name="Jiang C.-L."/>
            <person name="Jiang Y."/>
            <person name="Kalinowski J."/>
            <person name="Schneider O."/>
            <person name="Winkler A."/>
            <person name="Zotchev S.B."/>
        </authorList>
    </citation>
    <scope>NUCLEOTIDE SEQUENCE [LARGE SCALE GENOMIC DNA]</scope>
    <source>
        <strain evidence="2 3">DSM 45305</strain>
    </source>
</reference>
<dbReference type="PROSITE" id="PS51186">
    <property type="entry name" value="GNAT"/>
    <property type="match status" value="1"/>
</dbReference>
<keyword evidence="2" id="KW-0808">Transferase</keyword>
<dbReference type="InterPro" id="IPR051531">
    <property type="entry name" value="N-acetyltransferase"/>
</dbReference>
<accession>A0A2V4AQL4</accession>
<gene>
    <name evidence="2" type="ORF">BAY60_25960</name>
</gene>
<dbReference type="InterPro" id="IPR000182">
    <property type="entry name" value="GNAT_dom"/>
</dbReference>
<dbReference type="Proteomes" id="UP000249915">
    <property type="component" value="Unassembled WGS sequence"/>
</dbReference>
<keyword evidence="3" id="KW-1185">Reference proteome</keyword>
<evidence type="ECO:0000313" key="3">
    <source>
        <dbReference type="Proteomes" id="UP000249915"/>
    </source>
</evidence>
<dbReference type="InterPro" id="IPR016181">
    <property type="entry name" value="Acyl_CoA_acyltransferase"/>
</dbReference>
<organism evidence="2 3">
    <name type="scientific">Prauserella muralis</name>
    <dbReference type="NCBI Taxonomy" id="588067"/>
    <lineage>
        <taxon>Bacteria</taxon>
        <taxon>Bacillati</taxon>
        <taxon>Actinomycetota</taxon>
        <taxon>Actinomycetes</taxon>
        <taxon>Pseudonocardiales</taxon>
        <taxon>Pseudonocardiaceae</taxon>
        <taxon>Prauserella</taxon>
    </lineage>
</organism>
<dbReference type="GO" id="GO:0016747">
    <property type="term" value="F:acyltransferase activity, transferring groups other than amino-acyl groups"/>
    <property type="evidence" value="ECO:0007669"/>
    <property type="project" value="InterPro"/>
</dbReference>
<protein>
    <submittedName>
        <fullName evidence="2">Acetyltransferase</fullName>
    </submittedName>
</protein>
<comment type="caution">
    <text evidence="2">The sequence shown here is derived from an EMBL/GenBank/DDBJ whole genome shotgun (WGS) entry which is preliminary data.</text>
</comment>
<sequence length="170" mass="19140">MLEDLRTDRLLLRPLRADDLPAVLEIQTDPRTHLHDSYLAGPEEVRQLFEAWLRHWADHGFGYLTVVEQATGAVIGIGGVQERELDGERVLNLFYRFRPSAWGKGYAAEMAGTVVDWAERTLPGLPVVVITNVGNAPARRVAEKLGFAVDKEADYQGAPAVYYRRRVGRR</sequence>
<proteinExistence type="predicted"/>
<feature type="domain" description="N-acetyltransferase" evidence="1">
    <location>
        <begin position="10"/>
        <end position="168"/>
    </location>
</feature>
<dbReference type="AlphaFoldDB" id="A0A2V4AQL4"/>
<dbReference type="PANTHER" id="PTHR43792">
    <property type="entry name" value="GNAT FAMILY, PUTATIVE (AFU_ORTHOLOGUE AFUA_3G00765)-RELATED-RELATED"/>
    <property type="match status" value="1"/>
</dbReference>
<dbReference type="PANTHER" id="PTHR43792:SF1">
    <property type="entry name" value="N-ACETYLTRANSFERASE DOMAIN-CONTAINING PROTEIN"/>
    <property type="match status" value="1"/>
</dbReference>
<dbReference type="Pfam" id="PF13302">
    <property type="entry name" value="Acetyltransf_3"/>
    <property type="match status" value="1"/>
</dbReference>
<evidence type="ECO:0000313" key="2">
    <source>
        <dbReference type="EMBL" id="PXY21416.1"/>
    </source>
</evidence>
<dbReference type="EMBL" id="MASW01000006">
    <property type="protein sequence ID" value="PXY21416.1"/>
    <property type="molecule type" value="Genomic_DNA"/>
</dbReference>
<evidence type="ECO:0000259" key="1">
    <source>
        <dbReference type="PROSITE" id="PS51186"/>
    </source>
</evidence>
<name>A0A2V4AQL4_9PSEU</name>
<dbReference type="Gene3D" id="3.40.630.30">
    <property type="match status" value="1"/>
</dbReference>